<dbReference type="Gene3D" id="1.10.340.70">
    <property type="match status" value="1"/>
</dbReference>
<evidence type="ECO:0000313" key="17">
    <source>
        <dbReference type="Proteomes" id="UP000765509"/>
    </source>
</evidence>
<evidence type="ECO:0000313" key="16">
    <source>
        <dbReference type="EMBL" id="MBW0483236.1"/>
    </source>
</evidence>
<dbReference type="PROSITE" id="PS50994">
    <property type="entry name" value="INTEGRASE"/>
    <property type="match status" value="1"/>
</dbReference>
<keyword evidence="6" id="KW-0694">RNA-binding</keyword>
<dbReference type="CDD" id="cd00024">
    <property type="entry name" value="CD_CSD"/>
    <property type="match status" value="1"/>
</dbReference>
<keyword evidence="9" id="KW-0808">Transferase</keyword>
<evidence type="ECO:0000259" key="14">
    <source>
        <dbReference type="PROSITE" id="PS50013"/>
    </source>
</evidence>
<keyword evidence="11" id="KW-0233">DNA recombination</keyword>
<name>A0A9Q3GX73_9BASI</name>
<dbReference type="EMBL" id="AVOT02007137">
    <property type="protein sequence ID" value="MBW0483236.1"/>
    <property type="molecule type" value="Genomic_DNA"/>
</dbReference>
<proteinExistence type="predicted"/>
<dbReference type="InterPro" id="IPR000953">
    <property type="entry name" value="Chromo/chromo_shadow_dom"/>
</dbReference>
<keyword evidence="4" id="KW-0378">Hydrolase</keyword>
<dbReference type="AlphaFoldDB" id="A0A9Q3GX73"/>
<evidence type="ECO:0000256" key="11">
    <source>
        <dbReference type="ARBA" id="ARBA00023172"/>
    </source>
</evidence>
<dbReference type="GO" id="GO:0006508">
    <property type="term" value="P:proteolysis"/>
    <property type="evidence" value="ECO:0007669"/>
    <property type="project" value="UniProtKB-KW"/>
</dbReference>
<dbReference type="Pfam" id="PF17921">
    <property type="entry name" value="Integrase_H2C2"/>
    <property type="match status" value="1"/>
</dbReference>
<dbReference type="Proteomes" id="UP000765509">
    <property type="component" value="Unassembled WGS sequence"/>
</dbReference>
<keyword evidence="8" id="KW-0695">RNA-directed DNA polymerase</keyword>
<dbReference type="InterPro" id="IPR016197">
    <property type="entry name" value="Chromo-like_dom_sf"/>
</dbReference>
<feature type="domain" description="Chromo" evidence="14">
    <location>
        <begin position="535"/>
        <end position="620"/>
    </location>
</feature>
<keyword evidence="9" id="KW-0548">Nucleotidyltransferase</keyword>
<feature type="compositionally biased region" description="Polar residues" evidence="13">
    <location>
        <begin position="606"/>
        <end position="622"/>
    </location>
</feature>
<accession>A0A9Q3GX73</accession>
<dbReference type="Pfam" id="PF24626">
    <property type="entry name" value="SH3_Tf2-1"/>
    <property type="match status" value="1"/>
</dbReference>
<dbReference type="Gene3D" id="2.40.50.40">
    <property type="match status" value="1"/>
</dbReference>
<dbReference type="GO" id="GO:0006338">
    <property type="term" value="P:chromatin remodeling"/>
    <property type="evidence" value="ECO:0007669"/>
    <property type="project" value="UniProtKB-ARBA"/>
</dbReference>
<evidence type="ECO:0000256" key="5">
    <source>
        <dbReference type="ARBA" id="ARBA00022842"/>
    </source>
</evidence>
<evidence type="ECO:0000256" key="6">
    <source>
        <dbReference type="ARBA" id="ARBA00022884"/>
    </source>
</evidence>
<dbReference type="GO" id="GO:0003723">
    <property type="term" value="F:RNA binding"/>
    <property type="evidence" value="ECO:0007669"/>
    <property type="project" value="UniProtKB-KW"/>
</dbReference>
<dbReference type="InterPro" id="IPR041577">
    <property type="entry name" value="RT_RNaseH_2"/>
</dbReference>
<evidence type="ECO:0000256" key="13">
    <source>
        <dbReference type="SAM" id="MobiDB-lite"/>
    </source>
</evidence>
<evidence type="ECO:0000256" key="7">
    <source>
        <dbReference type="ARBA" id="ARBA00022908"/>
    </source>
</evidence>
<dbReference type="PROSITE" id="PS50013">
    <property type="entry name" value="CHROMO_2"/>
    <property type="match status" value="1"/>
</dbReference>
<keyword evidence="3" id="KW-0064">Aspartyl protease</keyword>
<dbReference type="GO" id="GO:0005634">
    <property type="term" value="C:nucleus"/>
    <property type="evidence" value="ECO:0007669"/>
    <property type="project" value="UniProtKB-ARBA"/>
</dbReference>
<keyword evidence="12" id="KW-0511">Multifunctional enzyme</keyword>
<organism evidence="16 17">
    <name type="scientific">Austropuccinia psidii MF-1</name>
    <dbReference type="NCBI Taxonomy" id="1389203"/>
    <lineage>
        <taxon>Eukaryota</taxon>
        <taxon>Fungi</taxon>
        <taxon>Dikarya</taxon>
        <taxon>Basidiomycota</taxon>
        <taxon>Pucciniomycotina</taxon>
        <taxon>Pucciniomycetes</taxon>
        <taxon>Pucciniales</taxon>
        <taxon>Sphaerophragmiaceae</taxon>
        <taxon>Austropuccinia</taxon>
    </lineage>
</organism>
<keyword evidence="9" id="KW-0239">DNA-directed DNA polymerase</keyword>
<dbReference type="InterPro" id="IPR041588">
    <property type="entry name" value="Integrase_H2C2"/>
</dbReference>
<dbReference type="InterPro" id="IPR001584">
    <property type="entry name" value="Integrase_cat-core"/>
</dbReference>
<evidence type="ECO:0000256" key="3">
    <source>
        <dbReference type="ARBA" id="ARBA00022750"/>
    </source>
</evidence>
<dbReference type="SUPFAM" id="SSF53098">
    <property type="entry name" value="Ribonuclease H-like"/>
    <property type="match status" value="1"/>
</dbReference>
<dbReference type="Gene3D" id="3.30.420.10">
    <property type="entry name" value="Ribonuclease H-like superfamily/Ribonuclease H"/>
    <property type="match status" value="1"/>
</dbReference>
<dbReference type="GO" id="GO:0004190">
    <property type="term" value="F:aspartic-type endopeptidase activity"/>
    <property type="evidence" value="ECO:0007669"/>
    <property type="project" value="UniProtKB-KW"/>
</dbReference>
<dbReference type="SUPFAM" id="SSF56672">
    <property type="entry name" value="DNA/RNA polymerases"/>
    <property type="match status" value="1"/>
</dbReference>
<dbReference type="PANTHER" id="PTHR37984:SF5">
    <property type="entry name" value="PROTEIN NYNRIN-LIKE"/>
    <property type="match status" value="1"/>
</dbReference>
<keyword evidence="17" id="KW-1185">Reference proteome</keyword>
<dbReference type="Pfam" id="PF17919">
    <property type="entry name" value="RT_RNaseH_2"/>
    <property type="match status" value="1"/>
</dbReference>
<feature type="region of interest" description="Disordered" evidence="13">
    <location>
        <begin position="600"/>
        <end position="636"/>
    </location>
</feature>
<evidence type="ECO:0008006" key="18">
    <source>
        <dbReference type="Google" id="ProtNLM"/>
    </source>
</evidence>
<keyword evidence="10" id="KW-0238">DNA-binding</keyword>
<sequence length="636" mass="72471">MNPLPFSSPIIPNSPKVEDLILGYDLLYHFNPIIYWKNELITYYSSHKASSGIKSFSSNSLATAVNSVALVGELKTPSLPSSVHIPSIMPSQSLLQSRDEVFKDIKDVGEDWDEEEEPEEIENVLKVVPPAYHKYSNIFSKVKAEKPLPHKACDHHIELEGLLPPEAVRQFQILKEAFTTAAILSHSNPSLPTIVETDASDYALGAVLSQVGHFTRCLVTSEQHVPREGGGICQKESSKLSSNNQARWNSRVNILLKEVEIFSYLFDQIQKEVCKYKYYKGILEQLERGESVSDYSLEPQAKLLLFKDRVVIRSNEEIQLNILQKRNDSPLAGHPRQEKTLNLIKRDFYWAGMNQFIKDYLSAFQGCSRNKNLNHKKFGLLKPLQIPSGPWNSLSLDFITQFPLSNSFDSILVVVDWFSKMEIFIPAYGTITALHLAQMFINHVFSKYGLPALLWTDRDGKSDSGTVSSDQSPFFTIYGINPSFYSIHISQDSPAGKLSKKLQSLQQVVKEELESVIRKFKKYPDRNRTLPPDFQPGEKVLLAYKNIKTTRPTKKRSERWLGPFEVLKKFGSHAYHLKLPQKWHGKLWYRVEWKGFSEDPERTTWEPASNLTSSPELVNNSHPLYPDKPGPNTSRV</sequence>
<dbReference type="GO" id="GO:0003887">
    <property type="term" value="F:DNA-directed DNA polymerase activity"/>
    <property type="evidence" value="ECO:0007669"/>
    <property type="project" value="UniProtKB-KW"/>
</dbReference>
<dbReference type="PANTHER" id="PTHR37984">
    <property type="entry name" value="PROTEIN CBG26694"/>
    <property type="match status" value="1"/>
</dbReference>
<evidence type="ECO:0000256" key="8">
    <source>
        <dbReference type="ARBA" id="ARBA00022918"/>
    </source>
</evidence>
<keyword evidence="2" id="KW-0479">Metal-binding</keyword>
<evidence type="ECO:0000256" key="9">
    <source>
        <dbReference type="ARBA" id="ARBA00022932"/>
    </source>
</evidence>
<protein>
    <recommendedName>
        <fullName evidence="18">Chromo domain-containing protein</fullName>
    </recommendedName>
</protein>
<dbReference type="GO" id="GO:0003677">
    <property type="term" value="F:DNA binding"/>
    <property type="evidence" value="ECO:0007669"/>
    <property type="project" value="UniProtKB-KW"/>
</dbReference>
<dbReference type="InterPro" id="IPR050951">
    <property type="entry name" value="Retrovirus_Pol_polyprotein"/>
</dbReference>
<dbReference type="InterPro" id="IPR036397">
    <property type="entry name" value="RNaseH_sf"/>
</dbReference>
<dbReference type="InterPro" id="IPR012337">
    <property type="entry name" value="RNaseH-like_sf"/>
</dbReference>
<dbReference type="InterPro" id="IPR056924">
    <property type="entry name" value="SH3_Tf2-1"/>
</dbReference>
<evidence type="ECO:0000259" key="15">
    <source>
        <dbReference type="PROSITE" id="PS50994"/>
    </source>
</evidence>
<dbReference type="GO" id="GO:0003964">
    <property type="term" value="F:RNA-directed DNA polymerase activity"/>
    <property type="evidence" value="ECO:0007669"/>
    <property type="project" value="UniProtKB-KW"/>
</dbReference>
<dbReference type="GO" id="GO:0015074">
    <property type="term" value="P:DNA integration"/>
    <property type="evidence" value="ECO:0007669"/>
    <property type="project" value="UniProtKB-KW"/>
</dbReference>
<dbReference type="SUPFAM" id="SSF54160">
    <property type="entry name" value="Chromo domain-like"/>
    <property type="match status" value="1"/>
</dbReference>
<keyword evidence="5" id="KW-0460">Magnesium</keyword>
<gene>
    <name evidence="16" type="ORF">O181_022951</name>
</gene>
<evidence type="ECO:0000256" key="12">
    <source>
        <dbReference type="ARBA" id="ARBA00023268"/>
    </source>
</evidence>
<keyword evidence="1" id="KW-0645">Protease</keyword>
<evidence type="ECO:0000256" key="2">
    <source>
        <dbReference type="ARBA" id="ARBA00022723"/>
    </source>
</evidence>
<dbReference type="OrthoDB" id="2505288at2759"/>
<dbReference type="GO" id="GO:0006310">
    <property type="term" value="P:DNA recombination"/>
    <property type="evidence" value="ECO:0007669"/>
    <property type="project" value="UniProtKB-KW"/>
</dbReference>
<comment type="caution">
    <text evidence="16">The sequence shown here is derived from an EMBL/GenBank/DDBJ whole genome shotgun (WGS) entry which is preliminary data.</text>
</comment>
<keyword evidence="7" id="KW-0229">DNA integration</keyword>
<evidence type="ECO:0000256" key="4">
    <source>
        <dbReference type="ARBA" id="ARBA00022801"/>
    </source>
</evidence>
<dbReference type="GO" id="GO:0046872">
    <property type="term" value="F:metal ion binding"/>
    <property type="evidence" value="ECO:0007669"/>
    <property type="project" value="UniProtKB-KW"/>
</dbReference>
<dbReference type="InterPro" id="IPR043502">
    <property type="entry name" value="DNA/RNA_pol_sf"/>
</dbReference>
<evidence type="ECO:0000256" key="1">
    <source>
        <dbReference type="ARBA" id="ARBA00022670"/>
    </source>
</evidence>
<evidence type="ECO:0000256" key="10">
    <source>
        <dbReference type="ARBA" id="ARBA00023125"/>
    </source>
</evidence>
<feature type="domain" description="Integrase catalytic" evidence="15">
    <location>
        <begin position="386"/>
        <end position="571"/>
    </location>
</feature>
<reference evidence="16" key="1">
    <citation type="submission" date="2021-03" db="EMBL/GenBank/DDBJ databases">
        <title>Draft genome sequence of rust myrtle Austropuccinia psidii MF-1, a brazilian biotype.</title>
        <authorList>
            <person name="Quecine M.C."/>
            <person name="Pachon D.M.R."/>
            <person name="Bonatelli M.L."/>
            <person name="Correr F.H."/>
            <person name="Franceschini L.M."/>
            <person name="Leite T.F."/>
            <person name="Margarido G.R.A."/>
            <person name="Almeida C.A."/>
            <person name="Ferrarezi J.A."/>
            <person name="Labate C.A."/>
        </authorList>
    </citation>
    <scope>NUCLEOTIDE SEQUENCE</scope>
    <source>
        <strain evidence="16">MF-1</strain>
    </source>
</reference>